<dbReference type="NCBIfam" id="TIGR00254">
    <property type="entry name" value="GGDEF"/>
    <property type="match status" value="1"/>
</dbReference>
<dbReference type="FunFam" id="3.30.70.270:FF:000001">
    <property type="entry name" value="Diguanylate cyclase domain protein"/>
    <property type="match status" value="1"/>
</dbReference>
<dbReference type="OrthoDB" id="453368at2"/>
<dbReference type="SMART" id="SM00065">
    <property type="entry name" value="GAF"/>
    <property type="match status" value="1"/>
</dbReference>
<dbReference type="Pfam" id="PF01590">
    <property type="entry name" value="GAF"/>
    <property type="match status" value="1"/>
</dbReference>
<reference evidence="2 3" key="2">
    <citation type="submission" date="2018-03" db="EMBL/GenBank/DDBJ databases">
        <title>The ancient ancestry and fast evolution of plastids.</title>
        <authorList>
            <person name="Moore K.R."/>
            <person name="Magnabosco C."/>
            <person name="Momper L."/>
            <person name="Gold D.A."/>
            <person name="Bosak T."/>
            <person name="Fournier G.P."/>
        </authorList>
    </citation>
    <scope>NUCLEOTIDE SEQUENCE [LARGE SCALE GENOMIC DNA]</scope>
    <source>
        <strain evidence="2 3">CCAP 1448/3</strain>
    </source>
</reference>
<dbReference type="SMART" id="SM00267">
    <property type="entry name" value="GGDEF"/>
    <property type="match status" value="1"/>
</dbReference>
<reference evidence="2 3" key="1">
    <citation type="submission" date="2018-02" db="EMBL/GenBank/DDBJ databases">
        <authorList>
            <person name="Cohen D.B."/>
            <person name="Kent A.D."/>
        </authorList>
    </citation>
    <scope>NUCLEOTIDE SEQUENCE [LARGE SCALE GENOMIC DNA]</scope>
    <source>
        <strain evidence="2 3">CCAP 1448/3</strain>
    </source>
</reference>
<dbReference type="Gene3D" id="3.30.450.40">
    <property type="match status" value="1"/>
</dbReference>
<dbReference type="Proteomes" id="UP000238762">
    <property type="component" value="Unassembled WGS sequence"/>
</dbReference>
<dbReference type="AlphaFoldDB" id="A0A2T1C0A9"/>
<dbReference type="PANTHER" id="PTHR45138:SF9">
    <property type="entry name" value="DIGUANYLATE CYCLASE DGCM-RELATED"/>
    <property type="match status" value="1"/>
</dbReference>
<dbReference type="GO" id="GO:0052621">
    <property type="term" value="F:diguanylate cyclase activity"/>
    <property type="evidence" value="ECO:0007669"/>
    <property type="project" value="TreeGrafter"/>
</dbReference>
<dbReference type="GO" id="GO:0005886">
    <property type="term" value="C:plasma membrane"/>
    <property type="evidence" value="ECO:0007669"/>
    <property type="project" value="TreeGrafter"/>
</dbReference>
<evidence type="ECO:0000313" key="3">
    <source>
        <dbReference type="Proteomes" id="UP000238762"/>
    </source>
</evidence>
<dbReference type="CDD" id="cd01949">
    <property type="entry name" value="GGDEF"/>
    <property type="match status" value="1"/>
</dbReference>
<dbReference type="InterPro" id="IPR043128">
    <property type="entry name" value="Rev_trsase/Diguanyl_cyclase"/>
</dbReference>
<dbReference type="GO" id="GO:1902201">
    <property type="term" value="P:negative regulation of bacterial-type flagellum-dependent cell motility"/>
    <property type="evidence" value="ECO:0007669"/>
    <property type="project" value="TreeGrafter"/>
</dbReference>
<proteinExistence type="predicted"/>
<dbReference type="SUPFAM" id="SSF55073">
    <property type="entry name" value="Nucleotide cyclase"/>
    <property type="match status" value="1"/>
</dbReference>
<dbReference type="Pfam" id="PF00990">
    <property type="entry name" value="GGDEF"/>
    <property type="match status" value="1"/>
</dbReference>
<accession>A0A2T1C0A9</accession>
<protein>
    <recommendedName>
        <fullName evidence="1">GGDEF domain-containing protein</fullName>
    </recommendedName>
</protein>
<dbReference type="SUPFAM" id="SSF55781">
    <property type="entry name" value="GAF domain-like"/>
    <property type="match status" value="1"/>
</dbReference>
<dbReference type="InterPro" id="IPR029016">
    <property type="entry name" value="GAF-like_dom_sf"/>
</dbReference>
<organism evidence="2 3">
    <name type="scientific">Merismopedia glauca CCAP 1448/3</name>
    <dbReference type="NCBI Taxonomy" id="1296344"/>
    <lineage>
        <taxon>Bacteria</taxon>
        <taxon>Bacillati</taxon>
        <taxon>Cyanobacteriota</taxon>
        <taxon>Cyanophyceae</taxon>
        <taxon>Synechococcales</taxon>
        <taxon>Merismopediaceae</taxon>
        <taxon>Merismopedia</taxon>
    </lineage>
</organism>
<dbReference type="Gene3D" id="3.30.70.270">
    <property type="match status" value="1"/>
</dbReference>
<dbReference type="PANTHER" id="PTHR45138">
    <property type="entry name" value="REGULATORY COMPONENTS OF SENSORY TRANSDUCTION SYSTEM"/>
    <property type="match status" value="1"/>
</dbReference>
<dbReference type="InterPro" id="IPR029787">
    <property type="entry name" value="Nucleotide_cyclase"/>
</dbReference>
<dbReference type="InterPro" id="IPR003018">
    <property type="entry name" value="GAF"/>
</dbReference>
<feature type="domain" description="GGDEF" evidence="1">
    <location>
        <begin position="430"/>
        <end position="567"/>
    </location>
</feature>
<dbReference type="InterPro" id="IPR000160">
    <property type="entry name" value="GGDEF_dom"/>
</dbReference>
<dbReference type="GO" id="GO:0043709">
    <property type="term" value="P:cell adhesion involved in single-species biofilm formation"/>
    <property type="evidence" value="ECO:0007669"/>
    <property type="project" value="TreeGrafter"/>
</dbReference>
<dbReference type="PROSITE" id="PS50887">
    <property type="entry name" value="GGDEF"/>
    <property type="match status" value="1"/>
</dbReference>
<evidence type="ECO:0000259" key="1">
    <source>
        <dbReference type="PROSITE" id="PS50887"/>
    </source>
</evidence>
<sequence>MYANYFLSKVQNYSQALENVGLAEKYLDGGRGKFIFTLFYFYSSLTELAVYFDKSEPEKTDILNRVAIHKEKIAYWANYAPANYQHKLNLVEAQRYRVLGEKSQAIEFYDLAIQGAKENKYIQDQALANELAAKFYLAWGKEKIARVYMQEAYDCYDAWGATAKTRQLEELYPHLLDAIEHSTHSKLLGDLNSYSSSARSDSLDLKTILQASQTISTPIEQEQLLSNLLQVVVENAGADRGCLLLKPKQQLERLAEWRNGVACIYEGDLPELSLFLPISLIYRVQRTLTATIVNNLQQEISALIADPYFKTHSPKSLLCLPILHQGNAIAFLYLENHLTIDAFTRDRLEVLHLLAAQAAISLHNAQLYQQLQNYSHTLEIEVSQRTADLQKANQKLHQLAMLDGLTGIGNRRRFDEYLQQEWRRLQREEKPLSLILCDVDFFKLYNDYYGHQAGDECLKQVAQAISRGIKRSSDFVARYGGEEFAIILPNTSIEGAIQISKAISEEVAQLQLPHVSSSVSCYVTLSLGIGSVIPTPESCPEILIATADRALYQAKTEGRNRYCCKIYENC</sequence>
<gene>
    <name evidence="2" type="ORF">C7B64_17350</name>
</gene>
<evidence type="ECO:0000313" key="2">
    <source>
        <dbReference type="EMBL" id="PSB01607.1"/>
    </source>
</evidence>
<comment type="caution">
    <text evidence="2">The sequence shown here is derived from an EMBL/GenBank/DDBJ whole genome shotgun (WGS) entry which is preliminary data.</text>
</comment>
<keyword evidence="3" id="KW-1185">Reference proteome</keyword>
<name>A0A2T1C0A9_9CYAN</name>
<dbReference type="InterPro" id="IPR050469">
    <property type="entry name" value="Diguanylate_Cyclase"/>
</dbReference>
<dbReference type="EMBL" id="PVWJ01000097">
    <property type="protein sequence ID" value="PSB01607.1"/>
    <property type="molecule type" value="Genomic_DNA"/>
</dbReference>